<evidence type="ECO:0000256" key="8">
    <source>
        <dbReference type="ARBA" id="ARBA00023125"/>
    </source>
</evidence>
<dbReference type="KEGG" id="aiq:Azoinq_14665"/>
<dbReference type="SUPFAM" id="SSF141259">
    <property type="entry name" value="CarD-like"/>
    <property type="match status" value="1"/>
</dbReference>
<dbReference type="PANTHER" id="PTHR47964">
    <property type="entry name" value="ATP-DEPENDENT DNA HELICASE HOMOLOG RECG, CHLOROPLASTIC"/>
    <property type="match status" value="1"/>
</dbReference>
<dbReference type="InterPro" id="IPR004576">
    <property type="entry name" value="Mfd"/>
</dbReference>
<dbReference type="SUPFAM" id="SSF52540">
    <property type="entry name" value="P-loop containing nucleoside triphosphate hydrolases"/>
    <property type="match status" value="4"/>
</dbReference>
<dbReference type="PROSITE" id="PS51194">
    <property type="entry name" value="HELICASE_CTER"/>
    <property type="match status" value="1"/>
</dbReference>
<dbReference type="InterPro" id="IPR011545">
    <property type="entry name" value="DEAD/DEAH_box_helicase_dom"/>
</dbReference>
<dbReference type="FunFam" id="3.40.50.300:FF:000300">
    <property type="entry name" value="Transcription-repair-coupling factor"/>
    <property type="match status" value="1"/>
</dbReference>
<evidence type="ECO:0000259" key="15">
    <source>
        <dbReference type="PROSITE" id="PS51194"/>
    </source>
</evidence>
<dbReference type="EMBL" id="CP064782">
    <property type="protein sequence ID" value="QWT50586.1"/>
    <property type="molecule type" value="Genomic_DNA"/>
</dbReference>
<dbReference type="PROSITE" id="PS51192">
    <property type="entry name" value="HELICASE_ATP_BIND_1"/>
    <property type="match status" value="1"/>
</dbReference>
<dbReference type="GO" id="GO:0003684">
    <property type="term" value="F:damaged DNA binding"/>
    <property type="evidence" value="ECO:0007669"/>
    <property type="project" value="InterPro"/>
</dbReference>
<keyword evidence="9 13" id="KW-0234">DNA repair</keyword>
<comment type="function">
    <text evidence="13">Couples transcription and DNA repair by recognizing RNA polymerase (RNAP) stalled at DNA lesions. Mediates ATP-dependent release of RNAP and its truncated transcript from the DNA, and recruitment of nucleotide excision repair machinery to the damaged site.</text>
</comment>
<evidence type="ECO:0000256" key="4">
    <source>
        <dbReference type="ARBA" id="ARBA00022763"/>
    </source>
</evidence>
<dbReference type="SMART" id="SM00487">
    <property type="entry name" value="DEXDc"/>
    <property type="match status" value="1"/>
</dbReference>
<dbReference type="Gene3D" id="3.30.2060.10">
    <property type="entry name" value="Penicillin-binding protein 1b domain"/>
    <property type="match status" value="1"/>
</dbReference>
<dbReference type="SMART" id="SM00490">
    <property type="entry name" value="HELICc"/>
    <property type="match status" value="1"/>
</dbReference>
<keyword evidence="7 13" id="KW-0067">ATP-binding</keyword>
<dbReference type="InterPro" id="IPR027417">
    <property type="entry name" value="P-loop_NTPase"/>
</dbReference>
<dbReference type="GO" id="GO:0005737">
    <property type="term" value="C:cytoplasm"/>
    <property type="evidence" value="ECO:0007669"/>
    <property type="project" value="UniProtKB-SubCell"/>
</dbReference>
<organism evidence="16 17">
    <name type="scientific">Azospira inquinata</name>
    <dbReference type="NCBI Taxonomy" id="2785627"/>
    <lineage>
        <taxon>Bacteria</taxon>
        <taxon>Pseudomonadati</taxon>
        <taxon>Pseudomonadota</taxon>
        <taxon>Betaproteobacteria</taxon>
        <taxon>Rhodocyclales</taxon>
        <taxon>Rhodocyclaceae</taxon>
        <taxon>Azospira</taxon>
    </lineage>
</organism>
<dbReference type="CDD" id="cd17991">
    <property type="entry name" value="DEXHc_TRCF"/>
    <property type="match status" value="1"/>
</dbReference>
<protein>
    <recommendedName>
        <fullName evidence="12 13">Transcription-repair-coupling factor</fullName>
        <shortName evidence="13">TRCF</shortName>
        <ecNumber evidence="13">3.6.4.-</ecNumber>
    </recommendedName>
</protein>
<accession>A0A975SQA5</accession>
<keyword evidence="3 13" id="KW-0547">Nucleotide-binding</keyword>
<dbReference type="InterPro" id="IPR048635">
    <property type="entry name" value="MFD_D3"/>
</dbReference>
<reference evidence="16" key="1">
    <citation type="submission" date="2020-11" db="EMBL/GenBank/DDBJ databases">
        <title>Azospira inquinata sp. nov.</title>
        <authorList>
            <person name="Moe W.M."/>
            <person name="Mikes M.C."/>
        </authorList>
    </citation>
    <scope>NUCLEOTIDE SEQUENCE</scope>
    <source>
        <strain evidence="16">Azo-3</strain>
    </source>
</reference>
<evidence type="ECO:0000256" key="11">
    <source>
        <dbReference type="ARBA" id="ARBA00061399"/>
    </source>
</evidence>
<dbReference type="InterPro" id="IPR037235">
    <property type="entry name" value="TRCF-like_C_D7"/>
</dbReference>
<comment type="similarity">
    <text evidence="11 13">In the C-terminal section; belongs to the helicase family. RecG subfamily.</text>
</comment>
<evidence type="ECO:0000256" key="12">
    <source>
        <dbReference type="ARBA" id="ARBA00070128"/>
    </source>
</evidence>
<dbReference type="GO" id="GO:0000716">
    <property type="term" value="P:transcription-coupled nucleotide-excision repair, DNA damage recognition"/>
    <property type="evidence" value="ECO:0007669"/>
    <property type="project" value="UniProtKB-UniRule"/>
</dbReference>
<evidence type="ECO:0000256" key="9">
    <source>
        <dbReference type="ARBA" id="ARBA00023204"/>
    </source>
</evidence>
<keyword evidence="8 13" id="KW-0238">DNA-binding</keyword>
<name>A0A975SQA5_9RHOO</name>
<evidence type="ECO:0000256" key="2">
    <source>
        <dbReference type="ARBA" id="ARBA00022490"/>
    </source>
</evidence>
<dbReference type="Gene3D" id="3.40.50.11180">
    <property type="match status" value="1"/>
</dbReference>
<dbReference type="GO" id="GO:0005524">
    <property type="term" value="F:ATP binding"/>
    <property type="evidence" value="ECO:0007669"/>
    <property type="project" value="UniProtKB-UniRule"/>
</dbReference>
<dbReference type="Pfam" id="PF00270">
    <property type="entry name" value="DEAD"/>
    <property type="match status" value="1"/>
</dbReference>
<feature type="domain" description="Helicase C-terminal" evidence="15">
    <location>
        <begin position="810"/>
        <end position="964"/>
    </location>
</feature>
<dbReference type="InterPro" id="IPR003711">
    <property type="entry name" value="CarD-like/TRCF_RID"/>
</dbReference>
<dbReference type="PANTHER" id="PTHR47964:SF1">
    <property type="entry name" value="ATP-DEPENDENT DNA HELICASE HOMOLOG RECG, CHLOROPLASTIC"/>
    <property type="match status" value="1"/>
</dbReference>
<dbReference type="Gene3D" id="2.40.10.170">
    <property type="match status" value="1"/>
</dbReference>
<evidence type="ECO:0000256" key="6">
    <source>
        <dbReference type="ARBA" id="ARBA00022806"/>
    </source>
</evidence>
<dbReference type="InterPro" id="IPR036101">
    <property type="entry name" value="CarD-like/TRCF_RID_sf"/>
</dbReference>
<dbReference type="HAMAP" id="MF_00969">
    <property type="entry name" value="TRCF"/>
    <property type="match status" value="1"/>
</dbReference>
<dbReference type="Gene3D" id="3.40.50.11140">
    <property type="match status" value="1"/>
</dbReference>
<evidence type="ECO:0000256" key="5">
    <source>
        <dbReference type="ARBA" id="ARBA00022801"/>
    </source>
</evidence>
<dbReference type="SMART" id="SM00982">
    <property type="entry name" value="TRCF"/>
    <property type="match status" value="1"/>
</dbReference>
<dbReference type="Pfam" id="PF21132">
    <property type="entry name" value="MFD_D3"/>
    <property type="match status" value="1"/>
</dbReference>
<dbReference type="Gene3D" id="3.90.1150.50">
    <property type="entry name" value="Transcription-repair-coupling factor, D7 domain"/>
    <property type="match status" value="1"/>
</dbReference>
<keyword evidence="2 13" id="KW-0963">Cytoplasm</keyword>
<gene>
    <name evidence="13 16" type="primary">mfd</name>
    <name evidence="16" type="ORF">Azoinq_14665</name>
</gene>
<feature type="domain" description="Helicase ATP-binding" evidence="14">
    <location>
        <begin position="628"/>
        <end position="789"/>
    </location>
</feature>
<evidence type="ECO:0000256" key="1">
    <source>
        <dbReference type="ARBA" id="ARBA00004496"/>
    </source>
</evidence>
<dbReference type="NCBIfam" id="TIGR00580">
    <property type="entry name" value="mfd"/>
    <property type="match status" value="1"/>
</dbReference>
<dbReference type="SMART" id="SM01058">
    <property type="entry name" value="CarD_TRCF"/>
    <property type="match status" value="1"/>
</dbReference>
<dbReference type="InterPro" id="IPR041471">
    <property type="entry name" value="UvrB_inter"/>
</dbReference>
<sequence>MAPIDHPALPALPPLPKPGERLHLPLLAGSADALALARLARQEGVTAAGGKRRMLAVLTASPADARRLLEEIPWFGPELRVRLLPDWETLPYDNFSPHQDLVSERLATLYAVMRQECDILLVPAASAVYRLVPPAYLAAYTFFIKQGEKLNGDQLRDQLTLAGYTHVTQVVSPGEYSVRGGLIDLYPMGSPLPYRIDLFDEEVETLRTFDADTQRTLYPVPEIRLLPAREFPMDDQGRSHFRQRFREVFEGDPAKSGVYKDVSNGIPSAGIEYWLPLFFDQTATLFDYLGQEAVLCLHRDVGEAIREFWKETQSRYRLMAGDKARPLLPPDQLFLMEEAFFLAAQPLGKVVVNGAEEEHTRGRLPLAAPLPPLAVERRAEDPLLALKRFLDSYPGRVMVLAESAGRRETLQQMLGEHGLKPVIGGDFPTLLGDGAPLSLGVAPLQGGFALDGLALVTENELYAGSPTRRSRRDAQRKASVENWLRDLTELKVGDPVVHESHGIGRYMGLVRLDLGDGEMEFLELHYANQAKLYVPVSQLHVISRYSGSEPETAPLHTLGSGQWEKAKKKAAEQARDTAAELLAIYAARAARQGHAFQFKDSDYEAFAEGFGFEETPDQAQAIAAVLEDMQKGKPMDRLVCGDVGFGKTEVALRAAFVAVAGGKQVAVLCPTTLLCEQHYQTFKDRFADWPVTITELSRFKTAKESSQAIKQLGEGKIDIVIGTHKLIGKEVQFSRLGLVIIDEEHRFGVRQKEALKALRAEVDVLTLTATPIPRTLAMSLEGLRDFSVIATAPQKRLAIKTFVTKQSDGVIREAVLRELKRGGQVYFLHNEVDTIANMQERLTKLVPEARIVVGHGQMSERELERVMRDFTGQRANLLLCTTIIETGIDNPHANTILINRAEKFGLAQLHQLRGRVGRSHHQAYAYLLIQDEKALTKQAKQRLEAIQHMEELGAGFYLAMHDLEIRGAGEVLGDNQSGEMQEVGFNLYTDMLNRAVAALKQGQSLEDEDLTQPLGLTTEINLHAPALLPDAYCPDVNERLSLYKRLSNCTQGEDLDQLQEELIDRFGELPPQAQSLLATHRLRLAAKPLGVIKLDAGPSQVLVQFCPNPPIDPYKIIQLIQKNRNYKLAGQDKLSLSRSSPTLADRVGAVKELFHQLTA</sequence>
<dbReference type="GO" id="GO:0016787">
    <property type="term" value="F:hydrolase activity"/>
    <property type="evidence" value="ECO:0007669"/>
    <property type="project" value="UniProtKB-KW"/>
</dbReference>
<dbReference type="FunFam" id="3.40.50.300:FF:000546">
    <property type="entry name" value="Transcription-repair-coupling factor"/>
    <property type="match status" value="1"/>
</dbReference>
<keyword evidence="4 13" id="KW-0227">DNA damage</keyword>
<evidence type="ECO:0000256" key="7">
    <source>
        <dbReference type="ARBA" id="ARBA00022840"/>
    </source>
</evidence>
<keyword evidence="6" id="KW-0347">Helicase</keyword>
<dbReference type="SUPFAM" id="SSF143517">
    <property type="entry name" value="TRCF domain-like"/>
    <property type="match status" value="1"/>
</dbReference>
<evidence type="ECO:0000256" key="13">
    <source>
        <dbReference type="HAMAP-Rule" id="MF_00969"/>
    </source>
</evidence>
<dbReference type="Gene3D" id="3.40.50.300">
    <property type="entry name" value="P-loop containing nucleotide triphosphate hydrolases"/>
    <property type="match status" value="2"/>
</dbReference>
<keyword evidence="17" id="KW-1185">Reference proteome</keyword>
<dbReference type="Pfam" id="PF00271">
    <property type="entry name" value="Helicase_C"/>
    <property type="match status" value="1"/>
</dbReference>
<comment type="similarity">
    <text evidence="10 13">In the N-terminal section; belongs to the UvrB family.</text>
</comment>
<dbReference type="GO" id="GO:0003678">
    <property type="term" value="F:DNA helicase activity"/>
    <property type="evidence" value="ECO:0007669"/>
    <property type="project" value="TreeGrafter"/>
</dbReference>
<evidence type="ECO:0000256" key="3">
    <source>
        <dbReference type="ARBA" id="ARBA00022741"/>
    </source>
</evidence>
<evidence type="ECO:0000313" key="17">
    <source>
        <dbReference type="Proteomes" id="UP000683428"/>
    </source>
</evidence>
<dbReference type="GO" id="GO:0006355">
    <property type="term" value="P:regulation of DNA-templated transcription"/>
    <property type="evidence" value="ECO:0007669"/>
    <property type="project" value="UniProtKB-UniRule"/>
</dbReference>
<dbReference type="Proteomes" id="UP000683428">
    <property type="component" value="Chromosome"/>
</dbReference>
<dbReference type="InterPro" id="IPR047112">
    <property type="entry name" value="RecG/Mfd"/>
</dbReference>
<dbReference type="InterPro" id="IPR014001">
    <property type="entry name" value="Helicase_ATP-bd"/>
</dbReference>
<dbReference type="Pfam" id="PF03461">
    <property type="entry name" value="TRCF"/>
    <property type="match status" value="1"/>
</dbReference>
<comment type="subcellular location">
    <subcellularLocation>
        <location evidence="1 13">Cytoplasm</location>
    </subcellularLocation>
</comment>
<dbReference type="Pfam" id="PF02559">
    <property type="entry name" value="CarD_TRCF_RID"/>
    <property type="match status" value="1"/>
</dbReference>
<dbReference type="InterPro" id="IPR001650">
    <property type="entry name" value="Helicase_C-like"/>
</dbReference>
<evidence type="ECO:0000256" key="10">
    <source>
        <dbReference type="ARBA" id="ARBA00061104"/>
    </source>
</evidence>
<proteinExistence type="inferred from homology"/>
<keyword evidence="5 13" id="KW-0378">Hydrolase</keyword>
<evidence type="ECO:0000313" key="16">
    <source>
        <dbReference type="EMBL" id="QWT50586.1"/>
    </source>
</evidence>
<dbReference type="AlphaFoldDB" id="A0A975SQA5"/>
<dbReference type="InterPro" id="IPR005118">
    <property type="entry name" value="TRCF_C"/>
</dbReference>
<dbReference type="Pfam" id="PF17757">
    <property type="entry name" value="UvrB_inter"/>
    <property type="match status" value="1"/>
</dbReference>
<dbReference type="EC" id="3.6.4.-" evidence="13"/>
<evidence type="ECO:0000259" key="14">
    <source>
        <dbReference type="PROSITE" id="PS51192"/>
    </source>
</evidence>